<gene>
    <name evidence="3" type="ORF">KL86DPRO_20285</name>
</gene>
<dbReference type="InterPro" id="IPR012332">
    <property type="entry name" value="Autotransporter_pectin_lyase_C"/>
</dbReference>
<name>A0A212JXU0_9DELT</name>
<proteinExistence type="predicted"/>
<feature type="domain" description="Biofilm-associated protein BapA-like prefix-like" evidence="2">
    <location>
        <begin position="38"/>
        <end position="90"/>
    </location>
</feature>
<feature type="region of interest" description="Disordered" evidence="1">
    <location>
        <begin position="293"/>
        <end position="331"/>
    </location>
</feature>
<dbReference type="Pfam" id="PF22783">
    <property type="entry name" value="BapA_N"/>
    <property type="match status" value="1"/>
</dbReference>
<reference evidence="3" key="1">
    <citation type="submission" date="2016-04" db="EMBL/GenBank/DDBJ databases">
        <authorList>
            <person name="Evans L.H."/>
            <person name="Alamgir A."/>
            <person name="Owens N."/>
            <person name="Weber N.D."/>
            <person name="Virtaneva K."/>
            <person name="Barbian K."/>
            <person name="Babar A."/>
            <person name="Rosenke K."/>
        </authorList>
    </citation>
    <scope>NUCLEOTIDE SEQUENCE</scope>
    <source>
        <strain evidence="3">86</strain>
    </source>
</reference>
<evidence type="ECO:0000259" key="2">
    <source>
        <dbReference type="Pfam" id="PF22783"/>
    </source>
</evidence>
<feature type="compositionally biased region" description="Low complexity" evidence="1">
    <location>
        <begin position="317"/>
        <end position="331"/>
    </location>
</feature>
<dbReference type="Gene3D" id="2.160.20.20">
    <property type="match status" value="1"/>
</dbReference>
<dbReference type="Gene3D" id="2.160.20.160">
    <property type="match status" value="1"/>
</dbReference>
<dbReference type="EMBL" id="FLUQ01000002">
    <property type="protein sequence ID" value="SBW04256.1"/>
    <property type="molecule type" value="Genomic_DNA"/>
</dbReference>
<organism evidence="3">
    <name type="scientific">uncultured delta proteobacterium</name>
    <dbReference type="NCBI Taxonomy" id="34034"/>
    <lineage>
        <taxon>Bacteria</taxon>
        <taxon>Deltaproteobacteria</taxon>
        <taxon>environmental samples</taxon>
    </lineage>
</organism>
<evidence type="ECO:0000313" key="3">
    <source>
        <dbReference type="EMBL" id="SBW04256.1"/>
    </source>
</evidence>
<sequence length="1591" mass="160909">MSQATITTTGAQHGAVLSVPAPAAHETLSVTMVPGNGVRLPFNPEDATVSRSGNDLVFELDNGGTVTITNFFVTENGGTLPTLILPQGEEVTAAQAFADTDLDLATAAGPGAAAAGSSGSGEYADDAGSLIGGVDRLGSLGTSQWDRSTEAPEYQESALPAAGAAAGTGTDGAGTPDAPVGPNGPLDYIARGVMYTQNENTLPELSVDLLSVAGGSAAKYAAGTAPDDASLEFFDANGVPIILAPMEYSYADGKIIFDNPPAAGGIFYVTITDSNGNTYSMQIVVTPDEFFDSKQQDQDTPPYNGELAHGEWHSGKDTSNTSDYDTTSSNLNDEMNFVGDITGGKINTGYNDPDKDNGRAWGNDSVTVHGNVDKTDMNFGSGTGMLDIKNSLRASEGSSTITMDHGTIDINADKAGGQYGIYAAGDGKDVTIKGGDTTVTIGAGTDKAGGPTAYGVFADKGGDVSVDAGSVTIDAEGRGALGIYADGGSTVDVTAGNVTIDAKGEANSSWARGMQASGQNSAINIHATGEVSVSAYGNQGYAMSAEGKGNKTLIDGAEKVTLKASHTGMNAYHGNSGNTIDGGEVRITVDGATQDAYHNGMYASEAKNTIQNASSVTIEALKGGSVSAGVNAAYKGENIITSTGDVTVTAKDGIKANYGLSAAAGSNSITSSDGDVKISATGAGAENQAIRASDGGATNVDAANGTVTLTATGGNTGRGIYATGGSTVDVTAENVTITTDGTANGIGMHAAGNSTINVHSKGGTVDITASGSDAYGILAEGKGANLIDGAKTVNITSSNDGMTALGGGTNTIEGNGATGSEANIFSKGAGMYAYSGKASNTITGMESVHLGDADHRSAQGMSAYTGTNLIDGAKEVDVYAKGNAMTAGAYTGTSASNTIQADKVTLDVVSAGTGRGMLATDNTGVSNTITAHDVTIKVSGSVASLGMAAGNSASNTIDSSGGTVSITTRGGESYGMYVADTDESLNLIKNASKATVTADLVGMWANRGHNTIKDITATDPGGNAVEITADGVTGGSGKSRTGMYAANNSARNVDTVSENRIENIKGDVAVTASGSGGTNTAMYAYTLSQTEDVGEARNIITGVDGDVTVSAQNGDKNYAMRALADSGANPAENIIEDVSGTVTLKATGGTESYGMSASGQGAKNIITVGEGPIAVVITATGAASSYAMFAEKGGVNEITGKSVAGGPGDHIEINGRIYTDGAAGSLNSIKTGQGDDRIELNGKIEGNFTLAAGDANEADYDILVLRAATWDEFAANYQAWLGHALANGDNMHIESIHWIVGDNLEMPAGYWLETLINDWNTAHPDQTINFSQEHESTLADILQTDENGHAVSNHVDHQGDATHDAIFGGGDDQVQIHGDIAGTSHDTVNFDLGNGHNALTVDGNVTHATITGGNEGNDISIHGALDGHISLGDGSDRVDLGVMQGGTVDLGAGDDILSLNGFTGGLLNGGEGNDTLILNLDGLGGENAFGEGGAFSGLFEEGAVKGFENILVDMTGGNADTLLLNDLLDGFKGISNGEALTVHITGDATDQVHTQDLLDNGWIYNNNGDGTGSLTHENEDITFILQNNMIV</sequence>
<evidence type="ECO:0000256" key="1">
    <source>
        <dbReference type="SAM" id="MobiDB-lite"/>
    </source>
</evidence>
<dbReference type="InterPro" id="IPR048051">
    <property type="entry name" value="BapA-like_prefix-like"/>
</dbReference>
<protein>
    <recommendedName>
        <fullName evidence="2">Biofilm-associated protein BapA-like prefix-like domain-containing protein</fullName>
    </recommendedName>
</protein>
<accession>A0A212JXU0</accession>